<evidence type="ECO:0000313" key="1">
    <source>
        <dbReference type="EMBL" id="MPN18797.1"/>
    </source>
</evidence>
<dbReference type="AlphaFoldDB" id="A0A645FWF4"/>
<proteinExistence type="predicted"/>
<reference evidence="1" key="1">
    <citation type="submission" date="2019-08" db="EMBL/GenBank/DDBJ databases">
        <authorList>
            <person name="Kucharzyk K."/>
            <person name="Murdoch R.W."/>
            <person name="Higgins S."/>
            <person name="Loffler F."/>
        </authorList>
    </citation>
    <scope>NUCLEOTIDE SEQUENCE</scope>
</reference>
<name>A0A645FWF4_9ZZZZ</name>
<dbReference type="EMBL" id="VSSQ01066216">
    <property type="protein sequence ID" value="MPN18797.1"/>
    <property type="molecule type" value="Genomic_DNA"/>
</dbReference>
<accession>A0A645FWF4</accession>
<sequence>MRQPVFPDQPAYRFAEVRVVNIAPRDVDRYGDDGQPRVEPAALKAADLFPDIFVHLADKAVSLKDRNEFSGGDQPLHRVQPANECFGSVQGL</sequence>
<organism evidence="1">
    <name type="scientific">bioreactor metagenome</name>
    <dbReference type="NCBI Taxonomy" id="1076179"/>
    <lineage>
        <taxon>unclassified sequences</taxon>
        <taxon>metagenomes</taxon>
        <taxon>ecological metagenomes</taxon>
    </lineage>
</organism>
<gene>
    <name evidence="1" type="ORF">SDC9_166160</name>
</gene>
<comment type="caution">
    <text evidence="1">The sequence shown here is derived from an EMBL/GenBank/DDBJ whole genome shotgun (WGS) entry which is preliminary data.</text>
</comment>
<protein>
    <submittedName>
        <fullName evidence="1">Uncharacterized protein</fullName>
    </submittedName>
</protein>